<keyword evidence="3 4" id="KW-0808">Transferase</keyword>
<keyword evidence="8" id="KW-1185">Reference proteome</keyword>
<dbReference type="GO" id="GO:0035251">
    <property type="term" value="F:UDP-glucosyltransferase activity"/>
    <property type="evidence" value="ECO:0007669"/>
    <property type="project" value="TreeGrafter"/>
</dbReference>
<dbReference type="AlphaFoldDB" id="S8EEN8"/>
<dbReference type="Pfam" id="PF26168">
    <property type="entry name" value="Glyco_transf_N"/>
    <property type="match status" value="1"/>
</dbReference>
<proteinExistence type="inferred from homology"/>
<dbReference type="FunFam" id="3.40.50.2000:FF:000103">
    <property type="entry name" value="Glycosyltransferase"/>
    <property type="match status" value="1"/>
</dbReference>
<evidence type="ECO:0000259" key="6">
    <source>
        <dbReference type="Pfam" id="PF26168"/>
    </source>
</evidence>
<dbReference type="InterPro" id="IPR035595">
    <property type="entry name" value="UDP_glycos_trans_CS"/>
</dbReference>
<reference evidence="7 8" key="1">
    <citation type="journal article" date="2013" name="BMC Genomics">
        <title>The miniature genome of a carnivorous plant Genlisea aurea contains a low number of genes and short non-coding sequences.</title>
        <authorList>
            <person name="Leushkin E.V."/>
            <person name="Sutormin R.A."/>
            <person name="Nabieva E.R."/>
            <person name="Penin A.A."/>
            <person name="Kondrashov A.S."/>
            <person name="Logacheva M.D."/>
        </authorList>
    </citation>
    <scope>NUCLEOTIDE SEQUENCE [LARGE SCALE GENOMIC DNA]</scope>
</reference>
<evidence type="ECO:0000313" key="8">
    <source>
        <dbReference type="Proteomes" id="UP000015453"/>
    </source>
</evidence>
<dbReference type="InterPro" id="IPR058980">
    <property type="entry name" value="Glyco_transf_N"/>
</dbReference>
<evidence type="ECO:0000256" key="3">
    <source>
        <dbReference type="ARBA" id="ARBA00022679"/>
    </source>
</evidence>
<organism evidence="7 8">
    <name type="scientific">Genlisea aurea</name>
    <dbReference type="NCBI Taxonomy" id="192259"/>
    <lineage>
        <taxon>Eukaryota</taxon>
        <taxon>Viridiplantae</taxon>
        <taxon>Streptophyta</taxon>
        <taxon>Embryophyta</taxon>
        <taxon>Tracheophyta</taxon>
        <taxon>Spermatophyta</taxon>
        <taxon>Magnoliopsida</taxon>
        <taxon>eudicotyledons</taxon>
        <taxon>Gunneridae</taxon>
        <taxon>Pentapetalae</taxon>
        <taxon>asterids</taxon>
        <taxon>lamiids</taxon>
        <taxon>Lamiales</taxon>
        <taxon>Lentibulariaceae</taxon>
        <taxon>Genlisea</taxon>
    </lineage>
</organism>
<dbReference type="EMBL" id="AUSU01001440">
    <property type="protein sequence ID" value="EPS71017.1"/>
    <property type="molecule type" value="Genomic_DNA"/>
</dbReference>
<feature type="domain" description="Glycosyltransferase N-terminal" evidence="6">
    <location>
        <begin position="11"/>
        <end position="260"/>
    </location>
</feature>
<evidence type="ECO:0000256" key="2">
    <source>
        <dbReference type="ARBA" id="ARBA00022676"/>
    </source>
</evidence>
<gene>
    <name evidence="7" type="ORF">M569_03738</name>
</gene>
<dbReference type="SUPFAM" id="SSF53756">
    <property type="entry name" value="UDP-Glycosyltransferase/glycogen phosphorylase"/>
    <property type="match status" value="1"/>
</dbReference>
<dbReference type="CDD" id="cd03784">
    <property type="entry name" value="GT1_Gtf-like"/>
    <property type="match status" value="1"/>
</dbReference>
<evidence type="ECO:0000256" key="4">
    <source>
        <dbReference type="RuleBase" id="RU003718"/>
    </source>
</evidence>
<dbReference type="PANTHER" id="PTHR48047">
    <property type="entry name" value="GLYCOSYLTRANSFERASE"/>
    <property type="match status" value="1"/>
</dbReference>
<name>S8EEN8_9LAMI</name>
<dbReference type="PROSITE" id="PS00375">
    <property type="entry name" value="UDPGT"/>
    <property type="match status" value="1"/>
</dbReference>
<dbReference type="InterPro" id="IPR002213">
    <property type="entry name" value="UDP_glucos_trans"/>
</dbReference>
<dbReference type="PANTHER" id="PTHR48047:SF107">
    <property type="entry name" value="UDP-GLYCOSYLTRANSFERASE 92A1-LIKE"/>
    <property type="match status" value="1"/>
</dbReference>
<evidence type="ECO:0000256" key="5">
    <source>
        <dbReference type="RuleBase" id="RU362057"/>
    </source>
</evidence>
<dbReference type="Pfam" id="PF00201">
    <property type="entry name" value="UDPGT"/>
    <property type="match status" value="1"/>
</dbReference>
<comment type="caution">
    <text evidence="7">The sequence shown here is derived from an EMBL/GenBank/DDBJ whole genome shotgun (WGS) entry which is preliminary data.</text>
</comment>
<protein>
    <recommendedName>
        <fullName evidence="5">Glycosyltransferase</fullName>
        <ecNumber evidence="5">2.4.1.-</ecNumber>
    </recommendedName>
</protein>
<keyword evidence="2 4" id="KW-0328">Glycosyltransferase</keyword>
<dbReference type="OrthoDB" id="5835829at2759"/>
<dbReference type="Proteomes" id="UP000015453">
    <property type="component" value="Unassembled WGS sequence"/>
</dbReference>
<sequence>MAEKDTRRRQVVMLPSLAQGHLIPFLALARKIHHQFGFVVTIATTPLNARYLRTAIAKSSSSVPATPEIYLYELPFDASDHGLPPNAENTESLPLSRIVDLFRASVSLESPFRDLIGDLAAKDGRPPLCIISDVFSGWTTRVAESFGTVNVTFTTGGAYGTAAYVSMWLDLPHREAAEDGTFSVAGFPESCRFHLSQLHRFVRVADGTDSWSRFFQPQIRDGMKSVGWICNTAEEIEPLGLEILRKIIKLPVWPIGPLLPPLMMAGNSRVIGKHTGREPGISPEKCLDWLDIRPENSVLYISFGSQNSIGASQMTALAKGLENSGKPFIWVIRPPVGSDPDGDFRSEWLPEGFRDRTKDEGLMVPGWAPQPEILCHRATAAFMSHCGWNSAMESLSQGVPLIGWPLAAEQGYNAKMLAEEMGVCAEVTRGADSELTAETVTSVITTVMESEGMRGRAKRIAELIRKAAGDGDGSSS</sequence>
<evidence type="ECO:0000256" key="1">
    <source>
        <dbReference type="ARBA" id="ARBA00009995"/>
    </source>
</evidence>
<dbReference type="EC" id="2.4.1.-" evidence="5"/>
<evidence type="ECO:0000313" key="7">
    <source>
        <dbReference type="EMBL" id="EPS71017.1"/>
    </source>
</evidence>
<dbReference type="Gene3D" id="3.40.50.2000">
    <property type="entry name" value="Glycogen Phosphorylase B"/>
    <property type="match status" value="2"/>
</dbReference>
<accession>S8EEN8</accession>
<dbReference type="FunFam" id="3.40.50.2000:FF:000064">
    <property type="entry name" value="Glycosyltransferase"/>
    <property type="match status" value="1"/>
</dbReference>
<comment type="similarity">
    <text evidence="1 4">Belongs to the UDP-glycosyltransferase family.</text>
</comment>
<feature type="non-terminal residue" evidence="7">
    <location>
        <position position="476"/>
    </location>
</feature>